<evidence type="ECO:0000313" key="1">
    <source>
        <dbReference type="EMBL" id="GAX00085.1"/>
    </source>
</evidence>
<evidence type="ECO:0000313" key="2">
    <source>
        <dbReference type="Proteomes" id="UP000198374"/>
    </source>
</evidence>
<organism evidence="1 2">
    <name type="scientific">Secundilactobacillus mixtipabuli</name>
    <dbReference type="NCBI Taxonomy" id="1435342"/>
    <lineage>
        <taxon>Bacteria</taxon>
        <taxon>Bacillati</taxon>
        <taxon>Bacillota</taxon>
        <taxon>Bacilli</taxon>
        <taxon>Lactobacillales</taxon>
        <taxon>Lactobacillaceae</taxon>
        <taxon>Secundilactobacillus</taxon>
    </lineage>
</organism>
<name>A0A1Z5IEA3_9LACO</name>
<protein>
    <submittedName>
        <fullName evidence="1">Acetyl-CoA carboxylase</fullName>
    </submittedName>
</protein>
<keyword evidence="2" id="KW-1185">Reference proteome</keyword>
<accession>A0A1Z5IEA3</accession>
<dbReference type="EMBL" id="BCMF01000011">
    <property type="protein sequence ID" value="GAX00085.1"/>
    <property type="molecule type" value="Genomic_DNA"/>
</dbReference>
<gene>
    <name evidence="1" type="ORF">IWT30_02065</name>
</gene>
<comment type="caution">
    <text evidence="1">The sequence shown here is derived from an EMBL/GenBank/DDBJ whole genome shotgun (WGS) entry which is preliminary data.</text>
</comment>
<dbReference type="Proteomes" id="UP000198374">
    <property type="component" value="Unassembled WGS sequence"/>
</dbReference>
<dbReference type="RefSeq" id="WP_089109867.1">
    <property type="nucleotide sequence ID" value="NZ_BCMF01000011.1"/>
</dbReference>
<reference evidence="1 2" key="1">
    <citation type="submission" date="2015-11" db="EMBL/GenBank/DDBJ databases">
        <title>Draft genome sequences of new species of the genus Lactobacillus isolated from orchardgrass silage.</title>
        <authorList>
            <person name="Tohno M."/>
            <person name="Tanizawa Y."/>
            <person name="Arita M."/>
        </authorList>
    </citation>
    <scope>NUCLEOTIDE SEQUENCE [LARGE SCALE GENOMIC DNA]</scope>
    <source>
        <strain evidence="1 2">IWT30</strain>
    </source>
</reference>
<dbReference type="OrthoDB" id="2248172at2"/>
<sequence length="105" mass="13019">MLAETKALKTQYDHYFLREYRFRYWLLVVDNHFFDRYYFFLEKQKQGTQLLHSHELLALEHDPEKYQRVLAELKQFSKLRIQYRNTHQLVHPTKDIKNDRVHGHG</sequence>
<proteinExistence type="predicted"/>
<dbReference type="AlphaFoldDB" id="A0A1Z5IEA3"/>